<accession>A0A0P4VWQ9</accession>
<dbReference type="SUPFAM" id="SSF56672">
    <property type="entry name" value="DNA/RNA polymerases"/>
    <property type="match status" value="1"/>
</dbReference>
<dbReference type="Pfam" id="PF00078">
    <property type="entry name" value="RVT_1"/>
    <property type="match status" value="1"/>
</dbReference>
<organism evidence="2">
    <name type="scientific">Scylla olivacea</name>
    <name type="common">Orange mud crab</name>
    <name type="synonym">Cancer olivacea</name>
    <dbReference type="NCBI Taxonomy" id="85551"/>
    <lineage>
        <taxon>Eukaryota</taxon>
        <taxon>Metazoa</taxon>
        <taxon>Ecdysozoa</taxon>
        <taxon>Arthropoda</taxon>
        <taxon>Crustacea</taxon>
        <taxon>Multicrustacea</taxon>
        <taxon>Malacostraca</taxon>
        <taxon>Eumalacostraca</taxon>
        <taxon>Eucarida</taxon>
        <taxon>Decapoda</taxon>
        <taxon>Pleocyemata</taxon>
        <taxon>Brachyura</taxon>
        <taxon>Eubrachyura</taxon>
        <taxon>Portunoidea</taxon>
        <taxon>Portunidae</taxon>
        <taxon>Portuninae</taxon>
        <taxon>Scylla</taxon>
    </lineage>
</organism>
<protein>
    <recommendedName>
        <fullName evidence="1">Reverse transcriptase domain-containing protein</fullName>
    </recommendedName>
</protein>
<dbReference type="GO" id="GO:0071897">
    <property type="term" value="P:DNA biosynthetic process"/>
    <property type="evidence" value="ECO:0007669"/>
    <property type="project" value="UniProtKB-ARBA"/>
</dbReference>
<dbReference type="EMBL" id="GDRN01107890">
    <property type="protein sequence ID" value="JAI57350.1"/>
    <property type="molecule type" value="Transcribed_RNA"/>
</dbReference>
<dbReference type="PANTHER" id="PTHR33332">
    <property type="entry name" value="REVERSE TRANSCRIPTASE DOMAIN-CONTAINING PROTEIN"/>
    <property type="match status" value="1"/>
</dbReference>
<evidence type="ECO:0000259" key="1">
    <source>
        <dbReference type="PROSITE" id="PS50878"/>
    </source>
</evidence>
<dbReference type="PROSITE" id="PS50878">
    <property type="entry name" value="RT_POL"/>
    <property type="match status" value="1"/>
</dbReference>
<sequence length="345" mass="40611">MKNFLISYLEKNKILNQTQFGFRRNHNTFQALNLFSSDIYSALDNKLSVLSVFIDFSKAFDTVNHKILLDKLYHYGIRGPIHSWFTDYLTNRTQQTVFEGEFSTLKNNHLGVPQGSILGPILFLLYINDISDIFTHSKTILFADDMTLYLTGPHPEQLITTVNTELHQLYRWCISNRLTINTDKTYFMLFSLKKYHHLPPLQINNNNISRSSHIKFLGVTYDDSMTFKLHIENLTLRISRHIALLHQSKDLMPPYVLKCIYYAHIYPLLAYCNPIWCTTYPTYLIPLQLQLKKIVRIITNSTYLEHTRLLFKQTQLLRLEDITKMAISIQMYKKNVFYAKRCPHP</sequence>
<proteinExistence type="predicted"/>
<dbReference type="InterPro" id="IPR000477">
    <property type="entry name" value="RT_dom"/>
</dbReference>
<evidence type="ECO:0000313" key="2">
    <source>
        <dbReference type="EMBL" id="JAI57350.1"/>
    </source>
</evidence>
<reference evidence="2" key="1">
    <citation type="submission" date="2015-09" db="EMBL/GenBank/DDBJ databases">
        <title>Scylla olivacea transcriptome.</title>
        <authorList>
            <person name="Ikhwanuddin M."/>
        </authorList>
    </citation>
    <scope>NUCLEOTIDE SEQUENCE</scope>
</reference>
<dbReference type="CDD" id="cd01650">
    <property type="entry name" value="RT_nLTR_like"/>
    <property type="match status" value="1"/>
</dbReference>
<dbReference type="AlphaFoldDB" id="A0A0P4VWQ9"/>
<name>A0A0P4VWQ9_SCYOL</name>
<feature type="domain" description="Reverse transcriptase" evidence="1">
    <location>
        <begin position="1"/>
        <end position="221"/>
    </location>
</feature>
<dbReference type="InterPro" id="IPR043502">
    <property type="entry name" value="DNA/RNA_pol_sf"/>
</dbReference>